<dbReference type="EMBL" id="GBRH01225786">
    <property type="protein sequence ID" value="JAD72109.1"/>
    <property type="molecule type" value="Transcribed_RNA"/>
</dbReference>
<name>A0A0A9C781_ARUDO</name>
<protein>
    <submittedName>
        <fullName evidence="1">Uncharacterized protein</fullName>
    </submittedName>
</protein>
<dbReference type="AlphaFoldDB" id="A0A0A9C781"/>
<accession>A0A0A9C781</accession>
<reference evidence="1" key="1">
    <citation type="submission" date="2014-09" db="EMBL/GenBank/DDBJ databases">
        <authorList>
            <person name="Magalhaes I.L.F."/>
            <person name="Oliveira U."/>
            <person name="Santos F.R."/>
            <person name="Vidigal T.H.D.A."/>
            <person name="Brescovit A.D."/>
            <person name="Santos A.J."/>
        </authorList>
    </citation>
    <scope>NUCLEOTIDE SEQUENCE</scope>
    <source>
        <tissue evidence="1">Shoot tissue taken approximately 20 cm above the soil surface</tissue>
    </source>
</reference>
<sequence length="36" mass="4262">MHRLDFRADLFKPSHFLGHVAEPKHERNIPQSHSLL</sequence>
<reference evidence="1" key="2">
    <citation type="journal article" date="2015" name="Data Brief">
        <title>Shoot transcriptome of the giant reed, Arundo donax.</title>
        <authorList>
            <person name="Barrero R.A."/>
            <person name="Guerrero F.D."/>
            <person name="Moolhuijzen P."/>
            <person name="Goolsby J.A."/>
            <person name="Tidwell J."/>
            <person name="Bellgard S.E."/>
            <person name="Bellgard M.I."/>
        </authorList>
    </citation>
    <scope>NUCLEOTIDE SEQUENCE</scope>
    <source>
        <tissue evidence="1">Shoot tissue taken approximately 20 cm above the soil surface</tissue>
    </source>
</reference>
<proteinExistence type="predicted"/>
<evidence type="ECO:0000313" key="1">
    <source>
        <dbReference type="EMBL" id="JAD72109.1"/>
    </source>
</evidence>
<organism evidence="1">
    <name type="scientific">Arundo donax</name>
    <name type="common">Giant reed</name>
    <name type="synonym">Donax arundinaceus</name>
    <dbReference type="NCBI Taxonomy" id="35708"/>
    <lineage>
        <taxon>Eukaryota</taxon>
        <taxon>Viridiplantae</taxon>
        <taxon>Streptophyta</taxon>
        <taxon>Embryophyta</taxon>
        <taxon>Tracheophyta</taxon>
        <taxon>Spermatophyta</taxon>
        <taxon>Magnoliopsida</taxon>
        <taxon>Liliopsida</taxon>
        <taxon>Poales</taxon>
        <taxon>Poaceae</taxon>
        <taxon>PACMAD clade</taxon>
        <taxon>Arundinoideae</taxon>
        <taxon>Arundineae</taxon>
        <taxon>Arundo</taxon>
    </lineage>
</organism>